<dbReference type="VEuPathDB" id="TrichDB:TVAGG3_0186930"/>
<gene>
    <name evidence="1" type="ORF">TVAG_091700</name>
</gene>
<organism evidence="1 2">
    <name type="scientific">Trichomonas vaginalis (strain ATCC PRA-98 / G3)</name>
    <dbReference type="NCBI Taxonomy" id="412133"/>
    <lineage>
        <taxon>Eukaryota</taxon>
        <taxon>Metamonada</taxon>
        <taxon>Parabasalia</taxon>
        <taxon>Trichomonadida</taxon>
        <taxon>Trichomonadidae</taxon>
        <taxon>Trichomonas</taxon>
    </lineage>
</organism>
<dbReference type="EMBL" id="DS125195">
    <property type="protein sequence ID" value="EAX76072.1"/>
    <property type="molecule type" value="Genomic_DNA"/>
</dbReference>
<protein>
    <submittedName>
        <fullName evidence="1">Uncharacterized protein</fullName>
    </submittedName>
</protein>
<feature type="non-terminal residue" evidence="1">
    <location>
        <position position="473"/>
    </location>
</feature>
<keyword evidence="2" id="KW-1185">Reference proteome</keyword>
<dbReference type="InParanoid" id="A2H3E5"/>
<dbReference type="KEGG" id="tva:4733477"/>
<reference evidence="1" key="1">
    <citation type="submission" date="2006-10" db="EMBL/GenBank/DDBJ databases">
        <authorList>
            <person name="Amadeo P."/>
            <person name="Zhao Q."/>
            <person name="Wortman J."/>
            <person name="Fraser-Liggett C."/>
            <person name="Carlton J."/>
        </authorList>
    </citation>
    <scope>NUCLEOTIDE SEQUENCE</scope>
    <source>
        <strain evidence="1">G3</strain>
    </source>
</reference>
<sequence>MSTLQISESITTITFAKPLKITEICILNPTIFKNEYNRILDSNYENIQSLKVKSISGTKTLYILYVTMSRTNGVSFVVLDEPNKRYMIDHSKMTRGVVGYDLIAVSYANCNFEFFGSNIKDYNGAIEAAAIFYEADQTFKQANQAKDEYSRSIYNSRYLWVSSGTTYGDTEHRSHFGLYFERFSNNGMTIPEGYKPGVFNSNEYGRAIFGEYTGFKYNQISVNSIGERKQVTLKSPGVYFNNQREHRIYVVYISNPQGLKYEDKDVTNFVYIKFGKEFSYDSPTRTVTILSFRADQCYYLSILYNAGGYSYWSKTDNAARTSCLISYNDDPHTVTVETDNGNVYTTQRWNSVINTENKYYPKQPYTTQSAIDVNILWDQVDPKRRKVGFVSVNSPKITRETPKLFSVKEILPMVETGSCIGCTMSQLQVDGTYTQNTDKVYLDIKDSSSVFISNTKSFVHFNWSHPQKVIREL</sequence>
<dbReference type="Proteomes" id="UP000001542">
    <property type="component" value="Unassembled WGS sequence"/>
</dbReference>
<dbReference type="AlphaFoldDB" id="A2H3E5"/>
<evidence type="ECO:0000313" key="1">
    <source>
        <dbReference type="EMBL" id="EAX76072.1"/>
    </source>
</evidence>
<name>A2H3E5_TRIV3</name>
<dbReference type="VEuPathDB" id="TrichDB:TVAG_091700"/>
<evidence type="ECO:0000313" key="2">
    <source>
        <dbReference type="Proteomes" id="UP000001542"/>
    </source>
</evidence>
<dbReference type="RefSeq" id="XP_001289002.1">
    <property type="nucleotide sequence ID" value="XM_001289001.1"/>
</dbReference>
<accession>A2H3E5</accession>
<proteinExistence type="predicted"/>
<reference evidence="1" key="2">
    <citation type="journal article" date="2007" name="Science">
        <title>Draft genome sequence of the sexually transmitted pathogen Trichomonas vaginalis.</title>
        <authorList>
            <person name="Carlton J.M."/>
            <person name="Hirt R.P."/>
            <person name="Silva J.C."/>
            <person name="Delcher A.L."/>
            <person name="Schatz M."/>
            <person name="Zhao Q."/>
            <person name="Wortman J.R."/>
            <person name="Bidwell S.L."/>
            <person name="Alsmark U.C.M."/>
            <person name="Besteiro S."/>
            <person name="Sicheritz-Ponten T."/>
            <person name="Noel C.J."/>
            <person name="Dacks J.B."/>
            <person name="Foster P.G."/>
            <person name="Simillion C."/>
            <person name="Van de Peer Y."/>
            <person name="Miranda-Saavedra D."/>
            <person name="Barton G.J."/>
            <person name="Westrop G.D."/>
            <person name="Mueller S."/>
            <person name="Dessi D."/>
            <person name="Fiori P.L."/>
            <person name="Ren Q."/>
            <person name="Paulsen I."/>
            <person name="Zhang H."/>
            <person name="Bastida-Corcuera F.D."/>
            <person name="Simoes-Barbosa A."/>
            <person name="Brown M.T."/>
            <person name="Hayes R.D."/>
            <person name="Mukherjee M."/>
            <person name="Okumura C.Y."/>
            <person name="Schneider R."/>
            <person name="Smith A.J."/>
            <person name="Vanacova S."/>
            <person name="Villalvazo M."/>
            <person name="Haas B.J."/>
            <person name="Pertea M."/>
            <person name="Feldblyum T.V."/>
            <person name="Utterback T.R."/>
            <person name="Shu C.L."/>
            <person name="Osoegawa K."/>
            <person name="de Jong P.J."/>
            <person name="Hrdy I."/>
            <person name="Horvathova L."/>
            <person name="Zubacova Z."/>
            <person name="Dolezal P."/>
            <person name="Malik S.B."/>
            <person name="Logsdon J.M. Jr."/>
            <person name="Henze K."/>
            <person name="Gupta A."/>
            <person name="Wang C.C."/>
            <person name="Dunne R.L."/>
            <person name="Upcroft J.A."/>
            <person name="Upcroft P."/>
            <person name="White O."/>
            <person name="Salzberg S.L."/>
            <person name="Tang P."/>
            <person name="Chiu C.-H."/>
            <person name="Lee Y.-S."/>
            <person name="Embley T.M."/>
            <person name="Coombs G.H."/>
            <person name="Mottram J.C."/>
            <person name="Tachezy J."/>
            <person name="Fraser-Liggett C.M."/>
            <person name="Johnson P.J."/>
        </authorList>
    </citation>
    <scope>NUCLEOTIDE SEQUENCE [LARGE SCALE GENOMIC DNA]</scope>
    <source>
        <strain evidence="1">G3</strain>
    </source>
</reference>